<keyword evidence="3" id="KW-0677">Repeat</keyword>
<dbReference type="PANTHER" id="PTHR10582:SF2">
    <property type="entry name" value="INACTIVE"/>
    <property type="match status" value="1"/>
</dbReference>
<feature type="transmembrane region" description="Helical" evidence="7">
    <location>
        <begin position="1030"/>
        <end position="1048"/>
    </location>
</feature>
<keyword evidence="10" id="KW-1185">Reference proteome</keyword>
<evidence type="ECO:0000259" key="8">
    <source>
        <dbReference type="Pfam" id="PF00520"/>
    </source>
</evidence>
<comment type="caution">
    <text evidence="9">The sequence shown here is derived from an EMBL/GenBank/DDBJ whole genome shotgun (WGS) entry which is preliminary data.</text>
</comment>
<dbReference type="PANTHER" id="PTHR10582">
    <property type="entry name" value="TRANSIENT RECEPTOR POTENTIAL ION CHANNEL PROTEIN"/>
    <property type="match status" value="1"/>
</dbReference>
<comment type="subcellular location">
    <subcellularLocation>
        <location evidence="1">Membrane</location>
        <topology evidence="1">Multi-pass membrane protein</topology>
    </subcellularLocation>
</comment>
<proteinExistence type="predicted"/>
<feature type="region of interest" description="Disordered" evidence="6">
    <location>
        <begin position="422"/>
        <end position="468"/>
    </location>
</feature>
<sequence>MMRMMMMDSSRDEDDDDNEEGTSMLEEVDISVVSESGVETRLMCGLGGALNPSNSMATSPSKLLRRRAGGVSPDTNGSMSFSLSPSLCLTEEGGKGLSAGNTIGLNSFGGMTNSTFNEFSEMDRTSCLLNSNNDVINHRDAKTNNVKKKIDKDDNLEPEIDLTENRTLGTTTQAASILNDIRSYELQQHSTNKTWEQKHSHTTTASSSSSTDEADDKTNFLINRLDGSPGIRSTFQAPYRPPTKLHELCNQAKTVQDLQQVRSQLLNLRLPRRDILNFARVSDGKGCTPLHLVSENTAIAEHLDSNANNIIAADKENDIWLPDIATPKSFSNTPDASRELIVQNFILDFLLVANPRAAMSRDNDGKIPFERCINEWIIESYDSMVHMAATSRRDSFAPKVVLDALRSTAVIARSSGLIGSKRHSTAAAMDGSTLQSPPEKSTSLGLSQDPSSGRKETPGATRNTSEGPARKRCFPIHVCVSSQLVFALKMLSAIMGRLDKLASSSSSNALPTPPPSRRNNIRAKTPKSIKEVDSFDHVMDHTSFFQSMDDFTYDEIQEEIVSNIASIPDFVKLVLLIENDHDREFALSTTIMRRVLMSKLSVGGWLPAMLRCNQRRVSDRAVDYLEIVSNLATCEKISTLSSSSSSSTNNGSKLAKSTSSARLNRAERLRDDFHTEISYLQDFVPSLMALGEKKMGEAATTMVVRRVMDRIIARPFAVLFILCDAAFLVLLIYGFRDAVNKLLVKGNPNAVLRSIYIANTGIFYFVIREIGKVISMRMIGRTRALLSFWNLADLTATMFAFVSIMAIRSIQRPDDGLDIIDMHSFRNFLAVTTGLLWLRVLNLLKGINMQMATFILAILQITKDTLTFGVILLTMILTFSQMFYTVLVPDYCSDPEAREMDDPDFRCDQAEYIFRVYTILLGDFGAFERETFQTRFAFILLIFYSFMVIIVLLNVLIAVASDSYEKCLLRSNMLFGRARVMLIAEIVCFQNLLRKIPNDGSQLVHQKEKPSLSSDRWWWLKSCAQGWSRGSLVFFGLSSMVVVFWAFGEMAGYFSGDQRYGNVAVSMASVLVNVFVFAAMMAFLSQGAQTISSRRSQMDIGDTAAERKGGFLVRVQSMILRVMGSSQDSWTRKKQDDKKEHEWRGRVHHLQSRIDKMAQEANERSVAQAQGIEQMVAVTELRLKKDISELSDRLEYLHSGCMSDLKQTQEEALKQIQECLSKSLVKQS</sequence>
<protein>
    <submittedName>
        <fullName evidence="9">Potassium ion channel Yvc1</fullName>
    </submittedName>
</protein>
<reference evidence="9" key="1">
    <citation type="submission" date="2020-06" db="EMBL/GenBank/DDBJ databases">
        <authorList>
            <consortium name="Plant Systems Biology data submission"/>
        </authorList>
    </citation>
    <scope>NUCLEOTIDE SEQUENCE</scope>
    <source>
        <strain evidence="9">D6</strain>
    </source>
</reference>
<feature type="compositionally biased region" description="Polar residues" evidence="6">
    <location>
        <begin position="432"/>
        <end position="451"/>
    </location>
</feature>
<feature type="transmembrane region" description="Helical" evidence="7">
    <location>
        <begin position="865"/>
        <end position="884"/>
    </location>
</feature>
<evidence type="ECO:0000313" key="9">
    <source>
        <dbReference type="EMBL" id="CAB9503043.1"/>
    </source>
</evidence>
<feature type="compositionally biased region" description="Acidic residues" evidence="6">
    <location>
        <begin position="11"/>
        <end position="20"/>
    </location>
</feature>
<dbReference type="GO" id="GO:0098703">
    <property type="term" value="P:calcium ion import across plasma membrane"/>
    <property type="evidence" value="ECO:0007669"/>
    <property type="project" value="TreeGrafter"/>
</dbReference>
<feature type="transmembrane region" description="Helical" evidence="7">
    <location>
        <begin position="716"/>
        <end position="735"/>
    </location>
</feature>
<evidence type="ECO:0000256" key="4">
    <source>
        <dbReference type="ARBA" id="ARBA00022989"/>
    </source>
</evidence>
<evidence type="ECO:0000256" key="5">
    <source>
        <dbReference type="ARBA" id="ARBA00023136"/>
    </source>
</evidence>
<dbReference type="GO" id="GO:0005886">
    <property type="term" value="C:plasma membrane"/>
    <property type="evidence" value="ECO:0007669"/>
    <property type="project" value="TreeGrafter"/>
</dbReference>
<feature type="transmembrane region" description="Helical" evidence="7">
    <location>
        <begin position="936"/>
        <end position="960"/>
    </location>
</feature>
<feature type="compositionally biased region" description="Low complexity" evidence="6">
    <location>
        <begin position="202"/>
        <end position="211"/>
    </location>
</feature>
<evidence type="ECO:0000256" key="6">
    <source>
        <dbReference type="SAM" id="MobiDB-lite"/>
    </source>
</evidence>
<feature type="compositionally biased region" description="Low complexity" evidence="6">
    <location>
        <begin position="640"/>
        <end position="652"/>
    </location>
</feature>
<keyword evidence="4 7" id="KW-1133">Transmembrane helix</keyword>
<organism evidence="9 10">
    <name type="scientific">Seminavis robusta</name>
    <dbReference type="NCBI Taxonomy" id="568900"/>
    <lineage>
        <taxon>Eukaryota</taxon>
        <taxon>Sar</taxon>
        <taxon>Stramenopiles</taxon>
        <taxon>Ochrophyta</taxon>
        <taxon>Bacillariophyta</taxon>
        <taxon>Bacillariophyceae</taxon>
        <taxon>Bacillariophycidae</taxon>
        <taxon>Naviculales</taxon>
        <taxon>Naviculaceae</taxon>
        <taxon>Seminavis</taxon>
    </lineage>
</organism>
<feature type="region of interest" description="Disordered" evidence="6">
    <location>
        <begin position="189"/>
        <end position="215"/>
    </location>
</feature>
<evidence type="ECO:0000313" key="10">
    <source>
        <dbReference type="Proteomes" id="UP001153069"/>
    </source>
</evidence>
<dbReference type="OrthoDB" id="43160at2759"/>
<dbReference type="Pfam" id="PF00520">
    <property type="entry name" value="Ion_trans"/>
    <property type="match status" value="1"/>
</dbReference>
<dbReference type="InterPro" id="IPR005821">
    <property type="entry name" value="Ion_trans_dom"/>
</dbReference>
<dbReference type="Proteomes" id="UP001153069">
    <property type="component" value="Unassembled WGS sequence"/>
</dbReference>
<feature type="transmembrane region" description="Helical" evidence="7">
    <location>
        <begin position="1060"/>
        <end position="1084"/>
    </location>
</feature>
<keyword evidence="5 7" id="KW-0472">Membrane</keyword>
<dbReference type="AlphaFoldDB" id="A0A9N8DHE7"/>
<evidence type="ECO:0000256" key="1">
    <source>
        <dbReference type="ARBA" id="ARBA00004141"/>
    </source>
</evidence>
<feature type="region of interest" description="Disordered" evidence="6">
    <location>
        <begin position="640"/>
        <end position="659"/>
    </location>
</feature>
<accession>A0A9N8DHE7</accession>
<feature type="transmembrane region" description="Helical" evidence="7">
    <location>
        <begin position="788"/>
        <end position="807"/>
    </location>
</feature>
<evidence type="ECO:0000256" key="7">
    <source>
        <dbReference type="SAM" id="Phobius"/>
    </source>
</evidence>
<name>A0A9N8DHE7_9STRA</name>
<gene>
    <name evidence="9" type="ORF">SEMRO_154_G070120.1</name>
</gene>
<dbReference type="InterPro" id="IPR024862">
    <property type="entry name" value="TRPV"/>
</dbReference>
<keyword evidence="2 7" id="KW-0812">Transmembrane</keyword>
<feature type="region of interest" description="Disordered" evidence="6">
    <location>
        <begin position="1"/>
        <end position="22"/>
    </location>
</feature>
<feature type="domain" description="Ion transport" evidence="8">
    <location>
        <begin position="717"/>
        <end position="967"/>
    </location>
</feature>
<dbReference type="GO" id="GO:0005216">
    <property type="term" value="F:monoatomic ion channel activity"/>
    <property type="evidence" value="ECO:0007669"/>
    <property type="project" value="InterPro"/>
</dbReference>
<evidence type="ECO:0000256" key="2">
    <source>
        <dbReference type="ARBA" id="ARBA00022692"/>
    </source>
</evidence>
<feature type="transmembrane region" description="Helical" evidence="7">
    <location>
        <begin position="827"/>
        <end position="844"/>
    </location>
</feature>
<evidence type="ECO:0000256" key="3">
    <source>
        <dbReference type="ARBA" id="ARBA00022737"/>
    </source>
</evidence>
<feature type="region of interest" description="Disordered" evidence="6">
    <location>
        <begin position="503"/>
        <end position="524"/>
    </location>
</feature>
<dbReference type="EMBL" id="CAICTM010000153">
    <property type="protein sequence ID" value="CAB9503043.1"/>
    <property type="molecule type" value="Genomic_DNA"/>
</dbReference>